<keyword evidence="2" id="KW-1133">Transmembrane helix</keyword>
<dbReference type="AlphaFoldDB" id="A0A1W1Z8P6"/>
<dbReference type="OrthoDB" id="7917223at2"/>
<evidence type="ECO:0000256" key="1">
    <source>
        <dbReference type="SAM" id="MobiDB-lite"/>
    </source>
</evidence>
<keyword evidence="4" id="KW-1185">Reference proteome</keyword>
<feature type="region of interest" description="Disordered" evidence="1">
    <location>
        <begin position="46"/>
        <end position="88"/>
    </location>
</feature>
<organism evidence="3 4">
    <name type="scientific">Fulvimarina manganoxydans</name>
    <dbReference type="NCBI Taxonomy" id="937218"/>
    <lineage>
        <taxon>Bacteria</taxon>
        <taxon>Pseudomonadati</taxon>
        <taxon>Pseudomonadota</taxon>
        <taxon>Alphaproteobacteria</taxon>
        <taxon>Hyphomicrobiales</taxon>
        <taxon>Aurantimonadaceae</taxon>
        <taxon>Fulvimarina</taxon>
    </lineage>
</organism>
<protein>
    <submittedName>
        <fullName evidence="3">Uncharacterized protein</fullName>
    </submittedName>
</protein>
<feature type="compositionally biased region" description="Polar residues" evidence="1">
    <location>
        <begin position="61"/>
        <end position="88"/>
    </location>
</feature>
<dbReference type="EMBL" id="FWXR01000002">
    <property type="protein sequence ID" value="SMC44819.1"/>
    <property type="molecule type" value="Genomic_DNA"/>
</dbReference>
<dbReference type="Proteomes" id="UP000192656">
    <property type="component" value="Unassembled WGS sequence"/>
</dbReference>
<feature type="transmembrane region" description="Helical" evidence="2">
    <location>
        <begin position="20"/>
        <end position="42"/>
    </location>
</feature>
<sequence>MAEKLNETEARQGSRGRPVLLVLIAGVALIVIGYFVVGLIGYSTSPDGTLMEPQTLEAPSGEQTETQGDVVTPNESEPQTNDGVQVPG</sequence>
<evidence type="ECO:0000256" key="2">
    <source>
        <dbReference type="SAM" id="Phobius"/>
    </source>
</evidence>
<reference evidence="3 4" key="1">
    <citation type="submission" date="2017-04" db="EMBL/GenBank/DDBJ databases">
        <authorList>
            <person name="Afonso C.L."/>
            <person name="Miller P.J."/>
            <person name="Scott M.A."/>
            <person name="Spackman E."/>
            <person name="Goraichik I."/>
            <person name="Dimitrov K.M."/>
            <person name="Suarez D.L."/>
            <person name="Swayne D.E."/>
        </authorList>
    </citation>
    <scope>NUCLEOTIDE SEQUENCE [LARGE SCALE GENOMIC DNA]</scope>
    <source>
        <strain evidence="3 4">CGMCC 1.10972</strain>
    </source>
</reference>
<dbReference type="RefSeq" id="WP_084408718.1">
    <property type="nucleotide sequence ID" value="NZ_FWXR01000002.1"/>
</dbReference>
<evidence type="ECO:0000313" key="4">
    <source>
        <dbReference type="Proteomes" id="UP000192656"/>
    </source>
</evidence>
<accession>A0A1W1Z8P6</accession>
<proteinExistence type="predicted"/>
<name>A0A1W1Z8P6_9HYPH</name>
<evidence type="ECO:0000313" key="3">
    <source>
        <dbReference type="EMBL" id="SMC44819.1"/>
    </source>
</evidence>
<keyword evidence="2" id="KW-0472">Membrane</keyword>
<keyword evidence="2" id="KW-0812">Transmembrane</keyword>
<gene>
    <name evidence="3" type="ORF">SAMN06297251_102278</name>
</gene>